<gene>
    <name evidence="3" type="ORF">DPMN_033201</name>
</gene>
<reference evidence="3" key="2">
    <citation type="submission" date="2020-11" db="EMBL/GenBank/DDBJ databases">
        <authorList>
            <person name="McCartney M.A."/>
            <person name="Auch B."/>
            <person name="Kono T."/>
            <person name="Mallez S."/>
            <person name="Becker A."/>
            <person name="Gohl D.M."/>
            <person name="Silverstein K.A.T."/>
            <person name="Koren S."/>
            <person name="Bechman K.B."/>
            <person name="Herman A."/>
            <person name="Abrahante J.E."/>
            <person name="Garbe J."/>
        </authorList>
    </citation>
    <scope>NUCLEOTIDE SEQUENCE</scope>
    <source>
        <strain evidence="3">Duluth1</strain>
        <tissue evidence="3">Whole animal</tissue>
    </source>
</reference>
<dbReference type="Proteomes" id="UP000828390">
    <property type="component" value="Unassembled WGS sequence"/>
</dbReference>
<name>A0A9D4M383_DREPO</name>
<keyword evidence="4" id="KW-1185">Reference proteome</keyword>
<dbReference type="EMBL" id="JAIWYP010000002">
    <property type="protein sequence ID" value="KAH3870022.1"/>
    <property type="molecule type" value="Genomic_DNA"/>
</dbReference>
<evidence type="ECO:0000313" key="4">
    <source>
        <dbReference type="Proteomes" id="UP000828390"/>
    </source>
</evidence>
<proteinExistence type="predicted"/>
<dbReference type="AlphaFoldDB" id="A0A9D4M383"/>
<evidence type="ECO:0000259" key="2">
    <source>
        <dbReference type="Pfam" id="PF24784"/>
    </source>
</evidence>
<dbReference type="OrthoDB" id="129121at2759"/>
<dbReference type="Pfam" id="PF24784">
    <property type="entry name" value="Temptin_C"/>
    <property type="match status" value="1"/>
</dbReference>
<keyword evidence="1" id="KW-0732">Signal</keyword>
<feature type="domain" description="Temptin Cys/Cys disulfide" evidence="2">
    <location>
        <begin position="21"/>
        <end position="132"/>
    </location>
</feature>
<protein>
    <recommendedName>
        <fullName evidence="2">Temptin Cys/Cys disulfide domain-containing protein</fullName>
    </recommendedName>
</protein>
<dbReference type="InterPro" id="IPR057626">
    <property type="entry name" value="S-S_Temptin"/>
</dbReference>
<feature type="signal peptide" evidence="1">
    <location>
        <begin position="1"/>
        <end position="22"/>
    </location>
</feature>
<evidence type="ECO:0000256" key="1">
    <source>
        <dbReference type="SAM" id="SignalP"/>
    </source>
</evidence>
<sequence>MGLGSALCFVAFIAIVLMEVAGHPGFRDLFPNGHVVPDPCSGIPGDTWHRVGHLIKRKEDDVAKKQYNNFGKDFLEKKNRVGMGAEEIWPDLCKLDSDGDGRTNGVELGDPNCLWYFGEPSPANMTIYHPGIPENANGTLTEQTRSSFCNLPLVTNATSTTTAATP</sequence>
<organism evidence="3 4">
    <name type="scientific">Dreissena polymorpha</name>
    <name type="common">Zebra mussel</name>
    <name type="synonym">Mytilus polymorpha</name>
    <dbReference type="NCBI Taxonomy" id="45954"/>
    <lineage>
        <taxon>Eukaryota</taxon>
        <taxon>Metazoa</taxon>
        <taxon>Spiralia</taxon>
        <taxon>Lophotrochozoa</taxon>
        <taxon>Mollusca</taxon>
        <taxon>Bivalvia</taxon>
        <taxon>Autobranchia</taxon>
        <taxon>Heteroconchia</taxon>
        <taxon>Euheterodonta</taxon>
        <taxon>Imparidentia</taxon>
        <taxon>Neoheterodontei</taxon>
        <taxon>Myida</taxon>
        <taxon>Dreissenoidea</taxon>
        <taxon>Dreissenidae</taxon>
        <taxon>Dreissena</taxon>
    </lineage>
</organism>
<comment type="caution">
    <text evidence="3">The sequence shown here is derived from an EMBL/GenBank/DDBJ whole genome shotgun (WGS) entry which is preliminary data.</text>
</comment>
<dbReference type="PANTHER" id="PTHR34737:SF2">
    <property type="entry name" value="EF-HAND DOMAIN-CONTAINING PROTEIN"/>
    <property type="match status" value="1"/>
</dbReference>
<feature type="chain" id="PRO_5038548000" description="Temptin Cys/Cys disulfide domain-containing protein" evidence="1">
    <location>
        <begin position="23"/>
        <end position="166"/>
    </location>
</feature>
<dbReference type="PANTHER" id="PTHR34737">
    <property type="entry name" value="EF-HAND DOMAIN-CONTAINING PROTEIN"/>
    <property type="match status" value="1"/>
</dbReference>
<evidence type="ECO:0000313" key="3">
    <source>
        <dbReference type="EMBL" id="KAH3870022.1"/>
    </source>
</evidence>
<dbReference type="InterPro" id="IPR055313">
    <property type="entry name" value="Temptin-like"/>
</dbReference>
<accession>A0A9D4M383</accession>
<reference evidence="3" key="1">
    <citation type="journal article" date="2019" name="bioRxiv">
        <title>The Genome of the Zebra Mussel, Dreissena polymorpha: A Resource for Invasive Species Research.</title>
        <authorList>
            <person name="McCartney M.A."/>
            <person name="Auch B."/>
            <person name="Kono T."/>
            <person name="Mallez S."/>
            <person name="Zhang Y."/>
            <person name="Obille A."/>
            <person name="Becker A."/>
            <person name="Abrahante J.E."/>
            <person name="Garbe J."/>
            <person name="Badalamenti J.P."/>
            <person name="Herman A."/>
            <person name="Mangelson H."/>
            <person name="Liachko I."/>
            <person name="Sullivan S."/>
            <person name="Sone E.D."/>
            <person name="Koren S."/>
            <person name="Silverstein K.A.T."/>
            <person name="Beckman K.B."/>
            <person name="Gohl D.M."/>
        </authorList>
    </citation>
    <scope>NUCLEOTIDE SEQUENCE</scope>
    <source>
        <strain evidence="3">Duluth1</strain>
        <tissue evidence="3">Whole animal</tissue>
    </source>
</reference>